<feature type="domain" description="DPH-type MB" evidence="4">
    <location>
        <begin position="87"/>
        <end position="142"/>
    </location>
</feature>
<dbReference type="InterPro" id="IPR036671">
    <property type="entry name" value="DPH_MB_sf"/>
</dbReference>
<name>A0AAX4KJW3_9TREE</name>
<evidence type="ECO:0000313" key="6">
    <source>
        <dbReference type="Proteomes" id="UP001358614"/>
    </source>
</evidence>
<protein>
    <recommendedName>
        <fullName evidence="4">DPH-type MB domain-containing protein</fullName>
    </recommendedName>
</protein>
<gene>
    <name evidence="5" type="ORF">V865_004444</name>
</gene>
<dbReference type="GeneID" id="91103245"/>
<proteinExistence type="predicted"/>
<dbReference type="Gene3D" id="3.10.660.10">
    <property type="entry name" value="DPH Zinc finger"/>
    <property type="match status" value="1"/>
</dbReference>
<evidence type="ECO:0000313" key="5">
    <source>
        <dbReference type="EMBL" id="WWD06354.1"/>
    </source>
</evidence>
<evidence type="ECO:0000256" key="3">
    <source>
        <dbReference type="SAM" id="MobiDB-lite"/>
    </source>
</evidence>
<dbReference type="GO" id="GO:0046872">
    <property type="term" value="F:metal ion binding"/>
    <property type="evidence" value="ECO:0007669"/>
    <property type="project" value="UniProtKB-KW"/>
</dbReference>
<evidence type="ECO:0000259" key="4">
    <source>
        <dbReference type="PROSITE" id="PS51074"/>
    </source>
</evidence>
<feature type="compositionally biased region" description="Acidic residues" evidence="3">
    <location>
        <begin position="89"/>
        <end position="99"/>
    </location>
</feature>
<dbReference type="EMBL" id="CP144089">
    <property type="protein sequence ID" value="WWD06354.1"/>
    <property type="molecule type" value="Genomic_DNA"/>
</dbReference>
<reference evidence="5 6" key="1">
    <citation type="submission" date="2024-01" db="EMBL/GenBank/DDBJ databases">
        <title>Comparative genomics of Cryptococcus and Kwoniella reveals pathogenesis evolution and contrasting modes of karyotype evolution via chromosome fusion or intercentromeric recombination.</title>
        <authorList>
            <person name="Coelho M.A."/>
            <person name="David-Palma M."/>
            <person name="Shea T."/>
            <person name="Bowers K."/>
            <person name="McGinley-Smith S."/>
            <person name="Mohammad A.W."/>
            <person name="Gnirke A."/>
            <person name="Yurkov A.M."/>
            <person name="Nowrousian M."/>
            <person name="Sun S."/>
            <person name="Cuomo C.A."/>
            <person name="Heitman J."/>
        </authorList>
    </citation>
    <scope>NUCLEOTIDE SEQUENCE [LARGE SCALE GENOMIC DNA]</scope>
    <source>
        <strain evidence="5 6">PYCC6329</strain>
    </source>
</reference>
<feature type="region of interest" description="Disordered" evidence="3">
    <location>
        <begin position="1"/>
        <end position="21"/>
    </location>
</feature>
<dbReference type="SUPFAM" id="SSF144217">
    <property type="entry name" value="CSL zinc finger"/>
    <property type="match status" value="1"/>
</dbReference>
<evidence type="ECO:0000256" key="2">
    <source>
        <dbReference type="ARBA" id="ARBA00023004"/>
    </source>
</evidence>
<dbReference type="InterPro" id="IPR007872">
    <property type="entry name" value="DPH_MB_dom"/>
</dbReference>
<dbReference type="KEGG" id="ker:91103245"/>
<dbReference type="PROSITE" id="PS51074">
    <property type="entry name" value="DPH_MB"/>
    <property type="match status" value="1"/>
</dbReference>
<dbReference type="AlphaFoldDB" id="A0AAX4KJW3"/>
<dbReference type="RefSeq" id="XP_066084321.1">
    <property type="nucleotide sequence ID" value="XM_066228224.1"/>
</dbReference>
<sequence>MLGGRHFGSSTVNNDDDNDDDDTDIRLINEAKSILLDPIKKQQWLDSFSSTSTITSAKEPTKTGPHIFRNISLDEFTPHYTCQNNHNQDEDEVEDEDDQQPEHFTYPCRCSSEFKITLEQLEDNVEVVGCEGCGEWIRVGYEVVEEDDQHQAQDQN</sequence>
<keyword evidence="1" id="KW-0479">Metal-binding</keyword>
<dbReference type="Proteomes" id="UP001358614">
    <property type="component" value="Chromosome 1"/>
</dbReference>
<accession>A0AAX4KJW3</accession>
<keyword evidence="2" id="KW-0408">Iron</keyword>
<organism evidence="5 6">
    <name type="scientific">Kwoniella europaea PYCC6329</name>
    <dbReference type="NCBI Taxonomy" id="1423913"/>
    <lineage>
        <taxon>Eukaryota</taxon>
        <taxon>Fungi</taxon>
        <taxon>Dikarya</taxon>
        <taxon>Basidiomycota</taxon>
        <taxon>Agaricomycotina</taxon>
        <taxon>Tremellomycetes</taxon>
        <taxon>Tremellales</taxon>
        <taxon>Cryptococcaceae</taxon>
        <taxon>Kwoniella</taxon>
    </lineage>
</organism>
<keyword evidence="6" id="KW-1185">Reference proteome</keyword>
<feature type="region of interest" description="Disordered" evidence="3">
    <location>
        <begin position="79"/>
        <end position="100"/>
    </location>
</feature>
<evidence type="ECO:0000256" key="1">
    <source>
        <dbReference type="ARBA" id="ARBA00022723"/>
    </source>
</evidence>
<dbReference type="Pfam" id="PF05207">
    <property type="entry name" value="Zn_ribbon_CSL"/>
    <property type="match status" value="1"/>
</dbReference>